<evidence type="ECO:0000256" key="6">
    <source>
        <dbReference type="ARBA" id="ARBA00023310"/>
    </source>
</evidence>
<evidence type="ECO:0000256" key="2">
    <source>
        <dbReference type="ARBA" id="ARBA00022448"/>
    </source>
</evidence>
<name>A0A6J5Z4B8_9ZZZZ</name>
<keyword evidence="4" id="KW-0406">Ion transport</keyword>
<dbReference type="Gene3D" id="1.10.520.20">
    <property type="entry name" value="N-terminal domain of the delta subunit of the F1F0-ATP synthase"/>
    <property type="match status" value="1"/>
</dbReference>
<organism evidence="8">
    <name type="scientific">freshwater metagenome</name>
    <dbReference type="NCBI Taxonomy" id="449393"/>
    <lineage>
        <taxon>unclassified sequences</taxon>
        <taxon>metagenomes</taxon>
        <taxon>ecological metagenomes</taxon>
    </lineage>
</organism>
<dbReference type="InterPro" id="IPR026015">
    <property type="entry name" value="ATP_synth_OSCP/delta_N_sf"/>
</dbReference>
<dbReference type="GO" id="GO:0016020">
    <property type="term" value="C:membrane"/>
    <property type="evidence" value="ECO:0007669"/>
    <property type="project" value="UniProtKB-SubCell"/>
</dbReference>
<dbReference type="EMBL" id="CAESAC010000087">
    <property type="protein sequence ID" value="CAB4337485.1"/>
    <property type="molecule type" value="Genomic_DNA"/>
</dbReference>
<evidence type="ECO:0000256" key="7">
    <source>
        <dbReference type="SAM" id="Coils"/>
    </source>
</evidence>
<reference evidence="8" key="1">
    <citation type="submission" date="2020-05" db="EMBL/GenBank/DDBJ databases">
        <authorList>
            <person name="Chiriac C."/>
            <person name="Salcher M."/>
            <person name="Ghai R."/>
            <person name="Kavagutti S V."/>
        </authorList>
    </citation>
    <scope>NUCLEOTIDE SEQUENCE</scope>
</reference>
<evidence type="ECO:0000256" key="5">
    <source>
        <dbReference type="ARBA" id="ARBA00023136"/>
    </source>
</evidence>
<keyword evidence="3" id="KW-0375">Hydrogen ion transport</keyword>
<accession>A0A6J5Z4B8</accession>
<keyword evidence="7" id="KW-0175">Coiled coil</keyword>
<sequence>MKILGGSSRASVITLRKSLADNVSKQSAAEASQFSTDLFTVLTVLSSSVGLRRALTDNSRDTASKTQLITDLFGKNIGDATKALVTQAAGLRWSNPSEIADAIENLAVESASAAADKSNELEQLENQLFDFAQVLIANPDFRQALNTTADSDEGKVSLVESVVNGKYAASTINLLKKVVLLRRGRNIDATLATYAHYVSNSRNRLVAHIKTAVELSPTQKSSLIAALTKQMGREVHVNIEIDQKVLGGISIRYADDVIDGTVVNRLAEASRALVS</sequence>
<evidence type="ECO:0000256" key="4">
    <source>
        <dbReference type="ARBA" id="ARBA00023065"/>
    </source>
</evidence>
<dbReference type="GO" id="GO:0046933">
    <property type="term" value="F:proton-transporting ATP synthase activity, rotational mechanism"/>
    <property type="evidence" value="ECO:0007669"/>
    <property type="project" value="InterPro"/>
</dbReference>
<comment type="subcellular location">
    <subcellularLocation>
        <location evidence="1">Membrane</location>
    </subcellularLocation>
</comment>
<dbReference type="Pfam" id="PF00213">
    <property type="entry name" value="OSCP"/>
    <property type="match status" value="1"/>
</dbReference>
<keyword evidence="6" id="KW-0066">ATP synthesis</keyword>
<protein>
    <submittedName>
        <fullName evidence="8">Unannotated protein</fullName>
    </submittedName>
</protein>
<proteinExistence type="inferred from homology"/>
<dbReference type="PRINTS" id="PR00125">
    <property type="entry name" value="ATPASEDELTA"/>
</dbReference>
<evidence type="ECO:0000313" key="8">
    <source>
        <dbReference type="EMBL" id="CAB4337485.1"/>
    </source>
</evidence>
<dbReference type="PANTHER" id="PTHR11910">
    <property type="entry name" value="ATP SYNTHASE DELTA CHAIN"/>
    <property type="match status" value="1"/>
</dbReference>
<dbReference type="NCBIfam" id="NF009967">
    <property type="entry name" value="PRK13430.1"/>
    <property type="match status" value="1"/>
</dbReference>
<dbReference type="HAMAP" id="MF_01416">
    <property type="entry name" value="ATP_synth_delta_bact"/>
    <property type="match status" value="1"/>
</dbReference>
<gene>
    <name evidence="8" type="ORF">UFOPK4028_00645</name>
</gene>
<evidence type="ECO:0000256" key="3">
    <source>
        <dbReference type="ARBA" id="ARBA00022781"/>
    </source>
</evidence>
<feature type="coiled-coil region" evidence="7">
    <location>
        <begin position="107"/>
        <end position="134"/>
    </location>
</feature>
<dbReference type="AlphaFoldDB" id="A0A6J5Z4B8"/>
<keyword evidence="2" id="KW-0813">Transport</keyword>
<dbReference type="InterPro" id="IPR000711">
    <property type="entry name" value="ATPase_OSCP/dsu"/>
</dbReference>
<keyword evidence="5" id="KW-0472">Membrane</keyword>
<dbReference type="SUPFAM" id="SSF47928">
    <property type="entry name" value="N-terminal domain of the delta subunit of the F1F0-ATP synthase"/>
    <property type="match status" value="1"/>
</dbReference>
<dbReference type="NCBIfam" id="TIGR01145">
    <property type="entry name" value="ATP_synt_delta"/>
    <property type="match status" value="1"/>
</dbReference>
<evidence type="ECO:0000256" key="1">
    <source>
        <dbReference type="ARBA" id="ARBA00004370"/>
    </source>
</evidence>